<dbReference type="Proteomes" id="UP000321764">
    <property type="component" value="Unassembled WGS sequence"/>
</dbReference>
<gene>
    <name evidence="16" type="ORF">FME95_07005</name>
</gene>
<dbReference type="GO" id="GO:0009279">
    <property type="term" value="C:cell outer membrane"/>
    <property type="evidence" value="ECO:0007669"/>
    <property type="project" value="UniProtKB-SubCell"/>
</dbReference>
<evidence type="ECO:0000256" key="1">
    <source>
        <dbReference type="ARBA" id="ARBA00004571"/>
    </source>
</evidence>
<evidence type="ECO:0000256" key="10">
    <source>
        <dbReference type="PROSITE-ProRule" id="PRU01360"/>
    </source>
</evidence>
<name>A0A5C8Z990_9GAMM</name>
<reference evidence="16 17" key="1">
    <citation type="submission" date="2019-07" db="EMBL/GenBank/DDBJ databases">
        <title>Reinekea sp. strain SSH23 genome sequencing and assembly.</title>
        <authorList>
            <person name="Kim I."/>
        </authorList>
    </citation>
    <scope>NUCLEOTIDE SEQUENCE [LARGE SCALE GENOMIC DNA]</scope>
    <source>
        <strain evidence="16 17">SSH23</strain>
    </source>
</reference>
<accession>A0A5C8Z990</accession>
<organism evidence="16 17">
    <name type="scientific">Reinekea thalattae</name>
    <dbReference type="NCBI Taxonomy" id="2593301"/>
    <lineage>
        <taxon>Bacteria</taxon>
        <taxon>Pseudomonadati</taxon>
        <taxon>Pseudomonadota</taxon>
        <taxon>Gammaproteobacteria</taxon>
        <taxon>Oceanospirillales</taxon>
        <taxon>Saccharospirillaceae</taxon>
        <taxon>Reinekea</taxon>
    </lineage>
</organism>
<keyword evidence="5 10" id="KW-0812">Transmembrane</keyword>
<dbReference type="InterPro" id="IPR010916">
    <property type="entry name" value="TonB_box_CS"/>
</dbReference>
<dbReference type="Pfam" id="PF07715">
    <property type="entry name" value="Plug"/>
    <property type="match status" value="1"/>
</dbReference>
<dbReference type="PANTHER" id="PTHR30069:SF41">
    <property type="entry name" value="HEME_HEMOPEXIN UTILIZATION PROTEIN C"/>
    <property type="match status" value="1"/>
</dbReference>
<evidence type="ECO:0000256" key="8">
    <source>
        <dbReference type="ARBA" id="ARBA00023136"/>
    </source>
</evidence>
<evidence type="ECO:0000256" key="3">
    <source>
        <dbReference type="ARBA" id="ARBA00022448"/>
    </source>
</evidence>
<keyword evidence="3 10" id="KW-0813">Transport</keyword>
<dbReference type="PROSITE" id="PS52016">
    <property type="entry name" value="TONB_DEPENDENT_REC_3"/>
    <property type="match status" value="1"/>
</dbReference>
<proteinExistence type="inferred from homology"/>
<evidence type="ECO:0000256" key="12">
    <source>
        <dbReference type="RuleBase" id="RU003357"/>
    </source>
</evidence>
<feature type="signal peptide" evidence="13">
    <location>
        <begin position="1"/>
        <end position="26"/>
    </location>
</feature>
<keyword evidence="9 10" id="KW-0998">Cell outer membrane</keyword>
<keyword evidence="16" id="KW-0675">Receptor</keyword>
<feature type="short sequence motif" description="TonB box" evidence="11">
    <location>
        <begin position="36"/>
        <end position="42"/>
    </location>
</feature>
<feature type="domain" description="TonB-dependent receptor-like beta-barrel" evidence="14">
    <location>
        <begin position="234"/>
        <end position="613"/>
    </location>
</feature>
<evidence type="ECO:0000259" key="14">
    <source>
        <dbReference type="Pfam" id="PF00593"/>
    </source>
</evidence>
<keyword evidence="4 10" id="KW-1134">Transmembrane beta strand</keyword>
<dbReference type="PANTHER" id="PTHR30069">
    <property type="entry name" value="TONB-DEPENDENT OUTER MEMBRANE RECEPTOR"/>
    <property type="match status" value="1"/>
</dbReference>
<dbReference type="InterPro" id="IPR037066">
    <property type="entry name" value="Plug_dom_sf"/>
</dbReference>
<dbReference type="OrthoDB" id="9760494at2"/>
<dbReference type="SUPFAM" id="SSF56935">
    <property type="entry name" value="Porins"/>
    <property type="match status" value="1"/>
</dbReference>
<evidence type="ECO:0000256" key="11">
    <source>
        <dbReference type="PROSITE-ProRule" id="PRU10143"/>
    </source>
</evidence>
<evidence type="ECO:0000313" key="17">
    <source>
        <dbReference type="Proteomes" id="UP000321764"/>
    </source>
</evidence>
<dbReference type="AlphaFoldDB" id="A0A5C8Z990"/>
<evidence type="ECO:0000256" key="13">
    <source>
        <dbReference type="SAM" id="SignalP"/>
    </source>
</evidence>
<keyword evidence="17" id="KW-1185">Reference proteome</keyword>
<dbReference type="Gene3D" id="2.170.130.10">
    <property type="entry name" value="TonB-dependent receptor, plug domain"/>
    <property type="match status" value="1"/>
</dbReference>
<dbReference type="Gene3D" id="2.40.170.20">
    <property type="entry name" value="TonB-dependent receptor, beta-barrel domain"/>
    <property type="match status" value="1"/>
</dbReference>
<protein>
    <submittedName>
        <fullName evidence="16">TonB-dependent receptor</fullName>
    </submittedName>
</protein>
<sequence length="652" mass="71821">MYNSKPLKLSALTAAITLTTQGYVLANEEVDHEQNTIIVVGEATAGLDNIITQEELNKAQATNLSDIFRSNPTVNASDGIALAQKLYVRDIGEAMLNITVDGAEQAASPFHHTGRLNIEPELLKQVEVEAGAGSATVGPGALGGSVKFTTKDAADLLKADQNTGAIVKTTYSSNGELFKNSATVYGQALNEKISGIASIVSSSNDLFVDGNGDNIYGSENEELFGYGKITFQPSIEHKLSFSYENLNGDSSVLKRPEWAYDETVNPSNQYEIERETATLNYNYTSINNELIDTYINIYQTENQLERLDGDAFVGSVESNGVTLQNTSLASINEFIYGINLRADTSKTSDNNEENGFVWGLYIQDIIDVSESLTVTTGLRYDTYSLEDWNDQQFDDAGFSPNLSANYSFTDNFSLSAGYAQALRGVEIADSFVVGLNTNAANLKAETSHNTELGANFSTTNLNIEAGVYYAVIEDVITFYRDSGVSYYGNLDENFTNKGLYISSAYNFGKLSLGADLKISETKVGDEYVSRYVHGSNAVSTGNTLYLNADYEFTKDLSVGWQSTIVQGIDEFITTSAYGEITTEKPGYSTHDIYAYWKPLDRHDLTFDLRVNNLFNEQYLSHSSVEDYTDTYYYLRGNYEPGRDIRITAAYKY</sequence>
<keyword evidence="7 11" id="KW-0798">TonB box</keyword>
<dbReference type="InterPro" id="IPR000531">
    <property type="entry name" value="Beta-barrel_TonB"/>
</dbReference>
<feature type="chain" id="PRO_5022753793" evidence="13">
    <location>
        <begin position="27"/>
        <end position="652"/>
    </location>
</feature>
<evidence type="ECO:0000313" key="16">
    <source>
        <dbReference type="EMBL" id="TXR54277.1"/>
    </source>
</evidence>
<evidence type="ECO:0000256" key="9">
    <source>
        <dbReference type="ARBA" id="ARBA00023237"/>
    </source>
</evidence>
<dbReference type="InterPro" id="IPR036942">
    <property type="entry name" value="Beta-barrel_TonB_sf"/>
</dbReference>
<keyword evidence="8 10" id="KW-0472">Membrane</keyword>
<dbReference type="InterPro" id="IPR039426">
    <property type="entry name" value="TonB-dep_rcpt-like"/>
</dbReference>
<keyword evidence="6 13" id="KW-0732">Signal</keyword>
<evidence type="ECO:0000256" key="5">
    <source>
        <dbReference type="ARBA" id="ARBA00022692"/>
    </source>
</evidence>
<evidence type="ECO:0000259" key="15">
    <source>
        <dbReference type="Pfam" id="PF07715"/>
    </source>
</evidence>
<comment type="subcellular location">
    <subcellularLocation>
        <location evidence="1 10">Cell outer membrane</location>
        <topology evidence="1 10">Multi-pass membrane protein</topology>
    </subcellularLocation>
</comment>
<evidence type="ECO:0000256" key="7">
    <source>
        <dbReference type="ARBA" id="ARBA00023077"/>
    </source>
</evidence>
<dbReference type="EMBL" id="VKAD01000001">
    <property type="protein sequence ID" value="TXR54277.1"/>
    <property type="molecule type" value="Genomic_DNA"/>
</dbReference>
<dbReference type="GO" id="GO:0015344">
    <property type="term" value="F:siderophore uptake transmembrane transporter activity"/>
    <property type="evidence" value="ECO:0007669"/>
    <property type="project" value="TreeGrafter"/>
</dbReference>
<dbReference type="PROSITE" id="PS00430">
    <property type="entry name" value="TONB_DEPENDENT_REC_1"/>
    <property type="match status" value="1"/>
</dbReference>
<feature type="domain" description="TonB-dependent receptor plug" evidence="15">
    <location>
        <begin position="49"/>
        <end position="144"/>
    </location>
</feature>
<dbReference type="RefSeq" id="WP_147713675.1">
    <property type="nucleotide sequence ID" value="NZ_VKAD01000001.1"/>
</dbReference>
<evidence type="ECO:0000256" key="6">
    <source>
        <dbReference type="ARBA" id="ARBA00022729"/>
    </source>
</evidence>
<dbReference type="GO" id="GO:0044718">
    <property type="term" value="P:siderophore transmembrane transport"/>
    <property type="evidence" value="ECO:0007669"/>
    <property type="project" value="TreeGrafter"/>
</dbReference>
<evidence type="ECO:0000256" key="4">
    <source>
        <dbReference type="ARBA" id="ARBA00022452"/>
    </source>
</evidence>
<dbReference type="Pfam" id="PF00593">
    <property type="entry name" value="TonB_dep_Rec_b-barrel"/>
    <property type="match status" value="1"/>
</dbReference>
<evidence type="ECO:0000256" key="2">
    <source>
        <dbReference type="ARBA" id="ARBA00009810"/>
    </source>
</evidence>
<comment type="similarity">
    <text evidence="2 10 12">Belongs to the TonB-dependent receptor family.</text>
</comment>
<dbReference type="InterPro" id="IPR012910">
    <property type="entry name" value="Plug_dom"/>
</dbReference>
<comment type="caution">
    <text evidence="16">The sequence shown here is derived from an EMBL/GenBank/DDBJ whole genome shotgun (WGS) entry which is preliminary data.</text>
</comment>